<dbReference type="EMBL" id="AP035882">
    <property type="protein sequence ID" value="BFP50132.1"/>
    <property type="molecule type" value="Genomic_DNA"/>
</dbReference>
<reference evidence="1" key="1">
    <citation type="submission" date="2024-07" db="EMBL/GenBank/DDBJ databases">
        <title>Complete genome sequences of cellulolytic bacteria, Kitasatospora sp. CMC57 and Streptomyces sp. CMC78, isolated from Japanese agricultural soil.</title>
        <authorList>
            <person name="Hashimoto T."/>
            <person name="Ito M."/>
            <person name="Iwamoto M."/>
            <person name="Fukahori D."/>
            <person name="Shoda T."/>
            <person name="Sakoda M."/>
            <person name="Morohoshi T."/>
            <person name="Mitsuboshi M."/>
            <person name="Nishizawa T."/>
        </authorList>
    </citation>
    <scope>NUCLEOTIDE SEQUENCE</scope>
    <source>
        <strain evidence="1">CMC57</strain>
        <plasmid evidence="1">pCMC57_01</plasmid>
    </source>
</reference>
<geneLocation type="plasmid" evidence="1">
    <name>pCMC57_01</name>
</geneLocation>
<dbReference type="AlphaFoldDB" id="A0AB33K5U9"/>
<protein>
    <recommendedName>
        <fullName evidence="2">UbiC transcription regulator-associated domain-containing protein</fullName>
    </recommendedName>
</protein>
<gene>
    <name evidence="1" type="ORF">KCMC57_65000</name>
</gene>
<evidence type="ECO:0000313" key="1">
    <source>
        <dbReference type="EMBL" id="BFP50132.1"/>
    </source>
</evidence>
<keyword evidence="1" id="KW-0614">Plasmid</keyword>
<dbReference type="RefSeq" id="WP_407992368.1">
    <property type="nucleotide sequence ID" value="NZ_AP035882.1"/>
</dbReference>
<proteinExistence type="predicted"/>
<organism evidence="1">
    <name type="scientific">Kitasatospora sp. CMC57</name>
    <dbReference type="NCBI Taxonomy" id="3231513"/>
    <lineage>
        <taxon>Bacteria</taxon>
        <taxon>Bacillati</taxon>
        <taxon>Actinomycetota</taxon>
        <taxon>Actinomycetes</taxon>
        <taxon>Kitasatosporales</taxon>
        <taxon>Streptomycetaceae</taxon>
        <taxon>Kitasatospora</taxon>
    </lineage>
</organism>
<sequence length="96" mass="10855">MADHIEQPEQPESEWVSEEISGYDAPQRVIVVRHRHPVSVDGVPAHEQRLAARQVAAPAEDGAPQYERHYLSFDSGHDGDIRTIRLYGFDFPTESC</sequence>
<evidence type="ECO:0008006" key="2">
    <source>
        <dbReference type="Google" id="ProtNLM"/>
    </source>
</evidence>
<dbReference type="KEGG" id="kic:KCMC57_65000"/>
<accession>A0AB33K5U9</accession>
<name>A0AB33K5U9_9ACTN</name>